<feature type="compositionally biased region" description="Low complexity" evidence="1">
    <location>
        <begin position="127"/>
        <end position="154"/>
    </location>
</feature>
<keyword evidence="2" id="KW-1133">Transmembrane helix</keyword>
<name>A0A7R9U4Y8_9STRA</name>
<reference evidence="3" key="1">
    <citation type="submission" date="2021-01" db="EMBL/GenBank/DDBJ databases">
        <authorList>
            <person name="Corre E."/>
            <person name="Pelletier E."/>
            <person name="Niang G."/>
            <person name="Scheremetjew M."/>
            <person name="Finn R."/>
            <person name="Kale V."/>
            <person name="Holt S."/>
            <person name="Cochrane G."/>
            <person name="Meng A."/>
            <person name="Brown T."/>
            <person name="Cohen L."/>
        </authorList>
    </citation>
    <scope>NUCLEOTIDE SEQUENCE</scope>
    <source>
        <strain evidence="3">CCMP2078</strain>
    </source>
</reference>
<accession>A0A7R9U4Y8</accession>
<feature type="compositionally biased region" description="Polar residues" evidence="1">
    <location>
        <begin position="678"/>
        <end position="725"/>
    </location>
</feature>
<dbReference type="EMBL" id="HBEA01005688">
    <property type="protein sequence ID" value="CAD8254866.1"/>
    <property type="molecule type" value="Transcribed_RNA"/>
</dbReference>
<keyword evidence="2" id="KW-0812">Transmembrane</keyword>
<evidence type="ECO:0000313" key="3">
    <source>
        <dbReference type="EMBL" id="CAD8254866.1"/>
    </source>
</evidence>
<feature type="region of interest" description="Disordered" evidence="1">
    <location>
        <begin position="748"/>
        <end position="908"/>
    </location>
</feature>
<evidence type="ECO:0000256" key="2">
    <source>
        <dbReference type="SAM" id="Phobius"/>
    </source>
</evidence>
<feature type="compositionally biased region" description="Acidic residues" evidence="1">
    <location>
        <begin position="814"/>
        <end position="823"/>
    </location>
</feature>
<feature type="compositionally biased region" description="Basic and acidic residues" evidence="1">
    <location>
        <begin position="780"/>
        <end position="812"/>
    </location>
</feature>
<feature type="transmembrane region" description="Helical" evidence="2">
    <location>
        <begin position="486"/>
        <end position="505"/>
    </location>
</feature>
<proteinExistence type="predicted"/>
<evidence type="ECO:0000256" key="1">
    <source>
        <dbReference type="SAM" id="MobiDB-lite"/>
    </source>
</evidence>
<feature type="transmembrane region" description="Helical" evidence="2">
    <location>
        <begin position="305"/>
        <end position="327"/>
    </location>
</feature>
<protein>
    <submittedName>
        <fullName evidence="3">Uncharacterized protein</fullName>
    </submittedName>
</protein>
<feature type="compositionally biased region" description="Basic and acidic residues" evidence="1">
    <location>
        <begin position="884"/>
        <end position="897"/>
    </location>
</feature>
<feature type="region of interest" description="Disordered" evidence="1">
    <location>
        <begin position="672"/>
        <end position="736"/>
    </location>
</feature>
<feature type="compositionally biased region" description="Polar residues" evidence="1">
    <location>
        <begin position="754"/>
        <end position="766"/>
    </location>
</feature>
<gene>
    <name evidence="3" type="ORF">PPYR1160_LOCUS4358</name>
</gene>
<feature type="region of interest" description="Disordered" evidence="1">
    <location>
        <begin position="94"/>
        <end position="115"/>
    </location>
</feature>
<dbReference type="AlphaFoldDB" id="A0A7R9U4Y8"/>
<organism evidence="3">
    <name type="scientific">Pinguiococcus pyrenoidosus</name>
    <dbReference type="NCBI Taxonomy" id="172671"/>
    <lineage>
        <taxon>Eukaryota</taxon>
        <taxon>Sar</taxon>
        <taxon>Stramenopiles</taxon>
        <taxon>Ochrophyta</taxon>
        <taxon>Pinguiophyceae</taxon>
        <taxon>Pinguiochrysidales</taxon>
        <taxon>Pinguiochrysidaceae</taxon>
        <taxon>Pinguiococcus</taxon>
    </lineage>
</organism>
<feature type="transmembrane region" description="Helical" evidence="2">
    <location>
        <begin position="517"/>
        <end position="540"/>
    </location>
</feature>
<sequence length="1050" mass="116052">MLDKEDASVEGGFYDKRAARQQLETWMNDEGFPDALQQKLTHGGINAMKDITLLQKLTAFEFDKVAFRLELTSEERILVRKALLAREASKRQKTKAPKALSYHEAEEQQESGRSKLSAIAGGVSPLSFGSSPSSPGSYESPGSPSNSEPGSPRSVKSDITAASFGRRLENSYDAFYEDLWFGLLIARPDALMEYKEPPLRERVVAATKRHHDYYEALSLTPGDTPTRFIRVLRVICFLMSTMTVNAIVYHVLYPNDEDYCNQFDGPGNREACTEDSSSLNSDQNRCFFEDDNCSPTQPEINANTLIIAAAVALLFVIPLEAVVQFIVDVYLSQSPYADANAVTSHQLSRKQLLRRLEKKQAAVMAEKELKYLQEHPEVLSSTTRHLLKLSLTRPLAKAWLRRRVYASSIEAAQIETELEPEHRALITHVDAGEVQPQDFIEIIRLRKIRVMKIAIRDSLPFLRKRVFKRYTHLIGEEEPTDPKLRMAALAVLFLIILAGCAYLLGFGATATEEVAEAWLVSFLLAEISSFILLLPLRILITSVVLPQLVRQDVSIERAMIRMPHWSAAAQFARLRTDLVPGLSLILDERFAKIKAANTMSFEVDEPADGDPEMGETKSWSDASFASFSPRRISMRDRERRESLASTISVGELVQILKAEDEHKLDMRSLSITLDKESPTSPFGTLDNAQSSQHLGSPQMDSLRLTSPKLSSMRVPSQQAASQRLGSPQLPAPLERGTDFRPQAKRMLSFDSDCSESPTLEKMNSSPVEDEVTSLKVLRRARGEKSSSAEGRKTSARSEKDHDHDVDDHHGDVVDGVDDVGDGEGEAKGTAASGGVPVAQARKGAPSTGRREEGKTTLDGGAYPSAVVPPLDLDGDEGHTGAGRSGRDGQVDEEEKRPGPAMPGVMDPRDPVDADLYDGISQTSDWEQPPAPEREKSIIDEPAHDIGRKLRSRTAPMKCATRILLGTLAMVVLLPEPVQDLFLEEGLPLAFAFFVLADLGLPISEDFLELLVNCLLLLVSILLFLALVVMVQRSIVQKLSQLKEGAMLAKT</sequence>
<feature type="transmembrane region" description="Helical" evidence="2">
    <location>
        <begin position="1009"/>
        <end position="1030"/>
    </location>
</feature>
<feature type="compositionally biased region" description="Basic and acidic residues" evidence="1">
    <location>
        <begin position="101"/>
        <end position="113"/>
    </location>
</feature>
<keyword evidence="2" id="KW-0472">Membrane</keyword>
<feature type="transmembrane region" description="Helical" evidence="2">
    <location>
        <begin position="231"/>
        <end position="252"/>
    </location>
</feature>
<feature type="region of interest" description="Disordered" evidence="1">
    <location>
        <begin position="127"/>
        <end position="156"/>
    </location>
</feature>